<evidence type="ECO:0000259" key="1">
    <source>
        <dbReference type="Pfam" id="PF12937"/>
    </source>
</evidence>
<accession>A0A2H3IUV7</accession>
<protein>
    <recommendedName>
        <fullName evidence="1">F-box domain-containing protein</fullName>
    </recommendedName>
</protein>
<dbReference type="Proteomes" id="UP000218811">
    <property type="component" value="Unassembled WGS sequence"/>
</dbReference>
<dbReference type="InterPro" id="IPR001810">
    <property type="entry name" value="F-box_dom"/>
</dbReference>
<proteinExistence type="predicted"/>
<dbReference type="InterPro" id="IPR032675">
    <property type="entry name" value="LRR_dom_sf"/>
</dbReference>
<dbReference type="SUPFAM" id="SSF81383">
    <property type="entry name" value="F-box domain"/>
    <property type="match status" value="1"/>
</dbReference>
<dbReference type="Pfam" id="PF12937">
    <property type="entry name" value="F-box-like"/>
    <property type="match status" value="1"/>
</dbReference>
<evidence type="ECO:0000313" key="2">
    <source>
        <dbReference type="EMBL" id="PCH33762.1"/>
    </source>
</evidence>
<dbReference type="EMBL" id="KB467831">
    <property type="protein sequence ID" value="PCH33762.1"/>
    <property type="molecule type" value="Genomic_DNA"/>
</dbReference>
<reference evidence="2 3" key="1">
    <citation type="journal article" date="2012" name="Science">
        <title>The Paleozoic origin of enzymatic lignin decomposition reconstructed from 31 fungal genomes.</title>
        <authorList>
            <person name="Floudas D."/>
            <person name="Binder M."/>
            <person name="Riley R."/>
            <person name="Barry K."/>
            <person name="Blanchette R.A."/>
            <person name="Henrissat B."/>
            <person name="Martinez A.T."/>
            <person name="Otillar R."/>
            <person name="Spatafora J.W."/>
            <person name="Yadav J.S."/>
            <person name="Aerts A."/>
            <person name="Benoit I."/>
            <person name="Boyd A."/>
            <person name="Carlson A."/>
            <person name="Copeland A."/>
            <person name="Coutinho P.M."/>
            <person name="de Vries R.P."/>
            <person name="Ferreira P."/>
            <person name="Findley K."/>
            <person name="Foster B."/>
            <person name="Gaskell J."/>
            <person name="Glotzer D."/>
            <person name="Gorecki P."/>
            <person name="Heitman J."/>
            <person name="Hesse C."/>
            <person name="Hori C."/>
            <person name="Igarashi K."/>
            <person name="Jurgens J.A."/>
            <person name="Kallen N."/>
            <person name="Kersten P."/>
            <person name="Kohler A."/>
            <person name="Kuees U."/>
            <person name="Kumar T.K.A."/>
            <person name="Kuo A."/>
            <person name="LaButti K."/>
            <person name="Larrondo L.F."/>
            <person name="Lindquist E."/>
            <person name="Ling A."/>
            <person name="Lombard V."/>
            <person name="Lucas S."/>
            <person name="Lundell T."/>
            <person name="Martin R."/>
            <person name="McLaughlin D.J."/>
            <person name="Morgenstern I."/>
            <person name="Morin E."/>
            <person name="Murat C."/>
            <person name="Nagy L.G."/>
            <person name="Nolan M."/>
            <person name="Ohm R.A."/>
            <person name="Patyshakuliyeva A."/>
            <person name="Rokas A."/>
            <person name="Ruiz-Duenas F.J."/>
            <person name="Sabat G."/>
            <person name="Salamov A."/>
            <person name="Samejima M."/>
            <person name="Schmutz J."/>
            <person name="Slot J.C."/>
            <person name="St John F."/>
            <person name="Stenlid J."/>
            <person name="Sun H."/>
            <person name="Sun S."/>
            <person name="Syed K."/>
            <person name="Tsang A."/>
            <person name="Wiebenga A."/>
            <person name="Young D."/>
            <person name="Pisabarro A."/>
            <person name="Eastwood D.C."/>
            <person name="Martin F."/>
            <person name="Cullen D."/>
            <person name="Grigoriev I.V."/>
            <person name="Hibbett D.S."/>
        </authorList>
    </citation>
    <scope>NUCLEOTIDE SEQUENCE [LARGE SCALE GENOMIC DNA]</scope>
    <source>
        <strain evidence="2 3">MD-104</strain>
    </source>
</reference>
<dbReference type="OrthoDB" id="2977329at2759"/>
<sequence length="371" mass="41304">MPFLPPEISDYILDYLHDDTRSLAACSLTCRDWVPTARYHLFASVTLHSARLCAAFANLVQRSPLIAPYVRELNVSKLSKHAESDSLLVERTLRTILTRLEQTHTLSVSLLNAQSIAIMQSSLTRNPSVTELHLQFCEFATFGDVIDLLSAFPELESLALRGVSWGDASLGHHAPRATSFPKLRKLRLGRDVDTSTLLDFVLCGSHHRSITELAACCTSEDGAAAVGALIENIGPSLRHLELEWCPSRLDVDAIFLPRALSPRPRSALESVSLRCVIPQDCSIPWVNAFLFDLESARIKQIAVEIRLLGDLDALNWEEFQKMLSEARFGGLEKVLVKVNLWSGVPLDKQEVKDILRKKLLNLEARGILHLA</sequence>
<name>A0A2H3IUV7_WOLCO</name>
<dbReference type="STRING" id="742152.A0A2H3IUV7"/>
<gene>
    <name evidence="2" type="ORF">WOLCODRAFT_112452</name>
</gene>
<feature type="domain" description="F-box" evidence="1">
    <location>
        <begin position="3"/>
        <end position="33"/>
    </location>
</feature>
<dbReference type="InterPro" id="IPR036047">
    <property type="entry name" value="F-box-like_dom_sf"/>
</dbReference>
<keyword evidence="3" id="KW-1185">Reference proteome</keyword>
<dbReference type="AlphaFoldDB" id="A0A2H3IUV7"/>
<dbReference type="SUPFAM" id="SSF52047">
    <property type="entry name" value="RNI-like"/>
    <property type="match status" value="1"/>
</dbReference>
<evidence type="ECO:0000313" key="3">
    <source>
        <dbReference type="Proteomes" id="UP000218811"/>
    </source>
</evidence>
<dbReference type="OMA" id="CQFADFA"/>
<organism evidence="2 3">
    <name type="scientific">Wolfiporia cocos (strain MD-104)</name>
    <name type="common">Brown rot fungus</name>
    <dbReference type="NCBI Taxonomy" id="742152"/>
    <lineage>
        <taxon>Eukaryota</taxon>
        <taxon>Fungi</taxon>
        <taxon>Dikarya</taxon>
        <taxon>Basidiomycota</taxon>
        <taxon>Agaricomycotina</taxon>
        <taxon>Agaricomycetes</taxon>
        <taxon>Polyporales</taxon>
        <taxon>Phaeolaceae</taxon>
        <taxon>Wolfiporia</taxon>
    </lineage>
</organism>
<dbReference type="Gene3D" id="1.20.1280.50">
    <property type="match status" value="1"/>
</dbReference>
<dbReference type="Gene3D" id="3.80.10.10">
    <property type="entry name" value="Ribonuclease Inhibitor"/>
    <property type="match status" value="1"/>
</dbReference>